<dbReference type="KEGG" id="vde:111250757"/>
<accession>A0A7M7K8X9</accession>
<dbReference type="Pfam" id="PF12656">
    <property type="entry name" value="G-patch_2"/>
    <property type="match status" value="1"/>
</dbReference>
<evidence type="ECO:0000256" key="1">
    <source>
        <dbReference type="ARBA" id="ARBA00004123"/>
    </source>
</evidence>
<dbReference type="PANTHER" id="PTHR15818:SF2">
    <property type="entry name" value="G-PATCH DOMAIN AND KOW MOTIFS-CONTAINING PROTEIN"/>
    <property type="match status" value="1"/>
</dbReference>
<dbReference type="InterPro" id="IPR005824">
    <property type="entry name" value="KOW"/>
</dbReference>
<dbReference type="InterPro" id="IPR041994">
    <property type="entry name" value="GPKOW_KOW2"/>
</dbReference>
<evidence type="ECO:0000256" key="3">
    <source>
        <dbReference type="ARBA" id="ARBA00023242"/>
    </source>
</evidence>
<evidence type="ECO:0000259" key="5">
    <source>
        <dbReference type="SMART" id="SM00739"/>
    </source>
</evidence>
<protein>
    <recommendedName>
        <fullName evidence="5">KOW domain-containing protein</fullName>
    </recommendedName>
</protein>
<dbReference type="OMA" id="VIHSAPR"/>
<dbReference type="SUPFAM" id="SSF50104">
    <property type="entry name" value="Translation proteins SH3-like domain"/>
    <property type="match status" value="1"/>
</dbReference>
<dbReference type="InterPro" id="IPR045166">
    <property type="entry name" value="Spp2-like"/>
</dbReference>
<dbReference type="Proteomes" id="UP000594260">
    <property type="component" value="Unplaced"/>
</dbReference>
<feature type="compositionally biased region" description="Polar residues" evidence="4">
    <location>
        <begin position="106"/>
        <end position="115"/>
    </location>
</feature>
<organism evidence="6 7">
    <name type="scientific">Varroa destructor</name>
    <name type="common">Honeybee mite</name>
    <dbReference type="NCBI Taxonomy" id="109461"/>
    <lineage>
        <taxon>Eukaryota</taxon>
        <taxon>Metazoa</taxon>
        <taxon>Ecdysozoa</taxon>
        <taxon>Arthropoda</taxon>
        <taxon>Chelicerata</taxon>
        <taxon>Arachnida</taxon>
        <taxon>Acari</taxon>
        <taxon>Parasitiformes</taxon>
        <taxon>Mesostigmata</taxon>
        <taxon>Gamasina</taxon>
        <taxon>Dermanyssoidea</taxon>
        <taxon>Varroidae</taxon>
        <taxon>Varroa</taxon>
    </lineage>
</organism>
<sequence>MEGCSAAPKKISLNIRGSGKKSAFNKDLVQHDTEVKEETDYVTEVTGNRIKGTRKIEKKKELIVPALVNESLIQRKNRLKYGAYIDREVKQEIKEELLNNEDVTPETVSKASSVISDHAENQPDTSLENPIDPSYEEMPIEEFGMALLRGMGKKSKGGHDGRSSVAVQPIEVKIRPKGLGLGAEQLLRSAQEQQEYENKKKGNQKEKLIVKSGAFVKIIEGTYKGKYGQVLGIDEDAARVYISLALTKDKVACNEALVIAVGKQEYNDFGKCLNRDRYDDYKRKHEGYQGSRQSETIDLTAGFQDDRSRMGHGENGKKSKKTKVDNKRPFIGYWLQSQLRVRVVDDNWKDGRFANEKVVIEDVVSRDVCFCRTDNGRLLEDVHMDMLETVLPRSTVQATVPVMVVAGKYKGQVGHIVERDKKACVAYVQFVHDKKVYKLDFDYICEYVGQVSY</sequence>
<keyword evidence="2" id="KW-0677">Repeat</keyword>
<dbReference type="Pfam" id="PF25088">
    <property type="entry name" value="GPKOW_C"/>
    <property type="match status" value="1"/>
</dbReference>
<dbReference type="InterPro" id="IPR026822">
    <property type="entry name" value="Spp2/MOS2_G-patch"/>
</dbReference>
<feature type="domain" description="KOW" evidence="5">
    <location>
        <begin position="395"/>
        <end position="422"/>
    </location>
</feature>
<dbReference type="Pfam" id="PF00467">
    <property type="entry name" value="KOW"/>
    <property type="match status" value="1"/>
</dbReference>
<name>A0A7M7K8X9_VARDE</name>
<reference evidence="6" key="1">
    <citation type="submission" date="2021-01" db="UniProtKB">
        <authorList>
            <consortium name="EnsemblMetazoa"/>
        </authorList>
    </citation>
    <scope>IDENTIFICATION</scope>
</reference>
<keyword evidence="3" id="KW-0539">Nucleus</keyword>
<dbReference type="InterPro" id="IPR014722">
    <property type="entry name" value="Rib_uL2_dom2"/>
</dbReference>
<comment type="subcellular location">
    <subcellularLocation>
        <location evidence="1">Nucleus</location>
    </subcellularLocation>
</comment>
<feature type="region of interest" description="Disordered" evidence="4">
    <location>
        <begin position="102"/>
        <end position="133"/>
    </location>
</feature>
<dbReference type="Gene3D" id="2.30.30.30">
    <property type="match status" value="1"/>
</dbReference>
<evidence type="ECO:0000313" key="6">
    <source>
        <dbReference type="EnsemblMetazoa" id="XP_022662187"/>
    </source>
</evidence>
<dbReference type="RefSeq" id="XP_022662187.1">
    <property type="nucleotide sequence ID" value="XM_022806452.1"/>
</dbReference>
<dbReference type="AlphaFoldDB" id="A0A7M7K8X9"/>
<dbReference type="SMART" id="SM00739">
    <property type="entry name" value="KOW"/>
    <property type="match status" value="2"/>
</dbReference>
<feature type="domain" description="KOW" evidence="5">
    <location>
        <begin position="209"/>
        <end position="236"/>
    </location>
</feature>
<evidence type="ECO:0000256" key="4">
    <source>
        <dbReference type="SAM" id="MobiDB-lite"/>
    </source>
</evidence>
<dbReference type="GO" id="GO:0005681">
    <property type="term" value="C:spliceosomal complex"/>
    <property type="evidence" value="ECO:0007669"/>
    <property type="project" value="TreeGrafter"/>
</dbReference>
<dbReference type="GeneID" id="111250757"/>
<dbReference type="InParanoid" id="A0A7M7K8X9"/>
<keyword evidence="7" id="KW-1185">Reference proteome</keyword>
<evidence type="ECO:0000256" key="2">
    <source>
        <dbReference type="ARBA" id="ARBA00022737"/>
    </source>
</evidence>
<dbReference type="CDD" id="cd13153">
    <property type="entry name" value="KOW_GPKOW_B"/>
    <property type="match status" value="1"/>
</dbReference>
<dbReference type="OrthoDB" id="5577072at2759"/>
<dbReference type="GO" id="GO:0000398">
    <property type="term" value="P:mRNA splicing, via spliceosome"/>
    <property type="evidence" value="ECO:0007669"/>
    <property type="project" value="InterPro"/>
</dbReference>
<dbReference type="InterPro" id="IPR008991">
    <property type="entry name" value="Translation_prot_SH3-like_sf"/>
</dbReference>
<proteinExistence type="predicted"/>
<dbReference type="EnsemblMetazoa" id="XM_022806452">
    <property type="protein sequence ID" value="XP_022662187"/>
    <property type="gene ID" value="LOC111250757"/>
</dbReference>
<evidence type="ECO:0000313" key="7">
    <source>
        <dbReference type="Proteomes" id="UP000594260"/>
    </source>
</evidence>
<dbReference type="PANTHER" id="PTHR15818">
    <property type="entry name" value="G PATCH AND KOW-CONTAINING"/>
    <property type="match status" value="1"/>
</dbReference>